<comment type="subcellular location">
    <subcellularLocation>
        <location evidence="1">Nucleus</location>
        <location evidence="1">Nucleolus</location>
    </subcellularLocation>
</comment>
<keyword evidence="8" id="KW-1185">Reference proteome</keyword>
<name>A0A6P7ZBE8_9AMPH</name>
<dbReference type="KEGG" id="muo:115480438"/>
<accession>A0A6P7ZBE8</accession>
<dbReference type="GeneID" id="115480438"/>
<comment type="similarity">
    <text evidence="2">Belongs to the RRM RBM34 family.</text>
</comment>
<feature type="compositionally biased region" description="Basic and acidic residues" evidence="6">
    <location>
        <begin position="18"/>
        <end position="34"/>
    </location>
</feature>
<evidence type="ECO:0000313" key="10">
    <source>
        <dbReference type="RefSeq" id="XP_030074969.1"/>
    </source>
</evidence>
<dbReference type="InterPro" id="IPR034221">
    <property type="entry name" value="RBM34_RRM2"/>
</dbReference>
<feature type="domain" description="RRM" evidence="7">
    <location>
        <begin position="182"/>
        <end position="277"/>
    </location>
</feature>
<dbReference type="Proteomes" id="UP000515156">
    <property type="component" value="Chromosome 11"/>
</dbReference>
<dbReference type="GO" id="GO:0003723">
    <property type="term" value="F:RNA binding"/>
    <property type="evidence" value="ECO:0007669"/>
    <property type="project" value="UniProtKB-UniRule"/>
</dbReference>
<evidence type="ECO:0000256" key="2">
    <source>
        <dbReference type="ARBA" id="ARBA00007077"/>
    </source>
</evidence>
<evidence type="ECO:0000313" key="9">
    <source>
        <dbReference type="RefSeq" id="XP_030074968.1"/>
    </source>
</evidence>
<dbReference type="PROSITE" id="PS50102">
    <property type="entry name" value="RRM"/>
    <property type="match status" value="2"/>
</dbReference>
<reference evidence="9 10" key="2">
    <citation type="submission" date="2025-04" db="UniProtKB">
        <authorList>
            <consortium name="RefSeq"/>
        </authorList>
    </citation>
    <scope>IDENTIFICATION</scope>
</reference>
<reference evidence="8" key="1">
    <citation type="submission" date="2024-06" db="UniProtKB">
        <authorList>
            <consortium name="RefSeq"/>
        </authorList>
    </citation>
    <scope>NUCLEOTIDE SEQUENCE [LARGE SCALE GENOMIC DNA]</scope>
</reference>
<dbReference type="SMART" id="SM00360">
    <property type="entry name" value="RRM"/>
    <property type="match status" value="2"/>
</dbReference>
<dbReference type="SUPFAM" id="SSF54928">
    <property type="entry name" value="RNA-binding domain, RBD"/>
    <property type="match status" value="2"/>
</dbReference>
<dbReference type="PANTHER" id="PTHR23236:SF25">
    <property type="entry name" value="RNA-BINDING PROTEIN 34"/>
    <property type="match status" value="1"/>
</dbReference>
<dbReference type="InterPro" id="IPR035979">
    <property type="entry name" value="RBD_domain_sf"/>
</dbReference>
<feature type="region of interest" description="Disordered" evidence="6">
    <location>
        <begin position="86"/>
        <end position="105"/>
    </location>
</feature>
<protein>
    <submittedName>
        <fullName evidence="9 10">RNA-binding protein 34</fullName>
    </submittedName>
</protein>
<dbReference type="RefSeq" id="XP_030074968.1">
    <property type="nucleotide sequence ID" value="XM_030219108.1"/>
</dbReference>
<keyword evidence="4" id="KW-0539">Nucleus</keyword>
<dbReference type="AlphaFoldDB" id="A0A6P7ZBE8"/>
<dbReference type="CDD" id="cd12394">
    <property type="entry name" value="RRM1_RBM34"/>
    <property type="match status" value="1"/>
</dbReference>
<organism evidence="8 9">
    <name type="scientific">Microcaecilia unicolor</name>
    <dbReference type="NCBI Taxonomy" id="1415580"/>
    <lineage>
        <taxon>Eukaryota</taxon>
        <taxon>Metazoa</taxon>
        <taxon>Chordata</taxon>
        <taxon>Craniata</taxon>
        <taxon>Vertebrata</taxon>
        <taxon>Euteleostomi</taxon>
        <taxon>Amphibia</taxon>
        <taxon>Gymnophiona</taxon>
        <taxon>Siphonopidae</taxon>
        <taxon>Microcaecilia</taxon>
    </lineage>
</organism>
<dbReference type="Pfam" id="PF00076">
    <property type="entry name" value="RRM_1"/>
    <property type="match status" value="2"/>
</dbReference>
<feature type="region of interest" description="Disordered" evidence="6">
    <location>
        <begin position="1"/>
        <end position="34"/>
    </location>
</feature>
<feature type="domain" description="RRM" evidence="7">
    <location>
        <begin position="285"/>
        <end position="362"/>
    </location>
</feature>
<sequence length="433" mass="47756">MPKEKQLSKSSTGRKQMLKGERKNRAVEHHQKSKSENYVVGQVLGSLCQTSATNVTSSPLISLFSTAAPAMQPVFVPVDCAARKQKDALGGKRTGRSEGQPPSWPQVFKKTEVSKERTLMGAEKKHALVSTDQEEERGSQSRISRGGAFWKRTSTCQRPSTKEGGEICARLSKEEECIRNKRTLFVGNLPVTFTKQMLKALFREFGTVESVRFRSIARAEATLSRKLATIQRQTHAKRNNINAYVVFCEQASAAKALVKNGMEVASGFHIRVDLANEAASHDNRLSVFLGNLPYEVEEEGLRELFSDCGQVAAVRIIRDRDTGMGKGFGYILFKDIDAVQLALGLDGANLLGRKLRVKRCARKEKVAGKPGVNQVIKKSYVTKTGLSNRKLQPANHYVGRRAKLGKNKKIGNPASISQKGGQAVRHKTQAGIY</sequence>
<evidence type="ECO:0000256" key="1">
    <source>
        <dbReference type="ARBA" id="ARBA00004604"/>
    </source>
</evidence>
<evidence type="ECO:0000313" key="8">
    <source>
        <dbReference type="Proteomes" id="UP000515156"/>
    </source>
</evidence>
<gene>
    <name evidence="9 10" type="primary">RBM34</name>
</gene>
<dbReference type="PANTHER" id="PTHR23236">
    <property type="entry name" value="EUKARYOTIC TRANSLATION INITIATION FACTOR 4B/4H"/>
    <property type="match status" value="1"/>
</dbReference>
<evidence type="ECO:0000256" key="6">
    <source>
        <dbReference type="SAM" id="MobiDB-lite"/>
    </source>
</evidence>
<dbReference type="CDD" id="cd12395">
    <property type="entry name" value="RRM2_RBM34"/>
    <property type="match status" value="1"/>
</dbReference>
<dbReference type="InterPro" id="IPR012677">
    <property type="entry name" value="Nucleotide-bd_a/b_plait_sf"/>
</dbReference>
<keyword evidence="3 5" id="KW-0694">RNA-binding</keyword>
<evidence type="ECO:0000256" key="5">
    <source>
        <dbReference type="PROSITE-ProRule" id="PRU00176"/>
    </source>
</evidence>
<dbReference type="OrthoDB" id="442677at2759"/>
<dbReference type="CTD" id="23029"/>
<proteinExistence type="inferred from homology"/>
<dbReference type="Gene3D" id="3.30.70.330">
    <property type="match status" value="2"/>
</dbReference>
<feature type="compositionally biased region" description="Basic residues" evidence="6">
    <location>
        <begin position="424"/>
        <end position="433"/>
    </location>
</feature>
<evidence type="ECO:0000259" key="7">
    <source>
        <dbReference type="PROSITE" id="PS50102"/>
    </source>
</evidence>
<evidence type="ECO:0000256" key="3">
    <source>
        <dbReference type="ARBA" id="ARBA00022884"/>
    </source>
</evidence>
<evidence type="ECO:0000256" key="4">
    <source>
        <dbReference type="ARBA" id="ARBA00023242"/>
    </source>
</evidence>
<dbReference type="RefSeq" id="XP_030074969.1">
    <property type="nucleotide sequence ID" value="XM_030219109.1"/>
</dbReference>
<feature type="region of interest" description="Disordered" evidence="6">
    <location>
        <begin position="407"/>
        <end position="433"/>
    </location>
</feature>
<dbReference type="InterPro" id="IPR000504">
    <property type="entry name" value="RRM_dom"/>
</dbReference>